<sequence length="79" mass="8604">MFATMSVAVLLVVTYCVLIARHLAAARAEHRDRSGLLRPLDVETTATRGLLDGTVTRAAYRATMESVARQAGHLIRVPD</sequence>
<proteinExistence type="predicted"/>
<gene>
    <name evidence="1" type="ORF">Daura_38505</name>
</gene>
<protein>
    <submittedName>
        <fullName evidence="1">Uncharacterized protein</fullName>
    </submittedName>
</protein>
<evidence type="ECO:0000313" key="1">
    <source>
        <dbReference type="EMBL" id="UWZ52495.1"/>
    </source>
</evidence>
<reference evidence="1" key="1">
    <citation type="submission" date="2021-04" db="EMBL/GenBank/DDBJ databases">
        <title>Dactylosporangium aurantiacum NRRL B-8018 full assembly.</title>
        <authorList>
            <person name="Hartkoorn R.C."/>
            <person name="Beaudoing E."/>
            <person name="Hot D."/>
        </authorList>
    </citation>
    <scope>NUCLEOTIDE SEQUENCE</scope>
    <source>
        <strain evidence="1">NRRL B-8018</strain>
    </source>
</reference>
<dbReference type="AlphaFoldDB" id="A0A9Q9MFE3"/>
<name>A0A9Q9MFE3_9ACTN</name>
<dbReference type="RefSeq" id="WP_033363764.1">
    <property type="nucleotide sequence ID" value="NZ_CP073767.1"/>
</dbReference>
<keyword evidence="2" id="KW-1185">Reference proteome</keyword>
<dbReference type="EMBL" id="CP073767">
    <property type="protein sequence ID" value="UWZ52495.1"/>
    <property type="molecule type" value="Genomic_DNA"/>
</dbReference>
<accession>A0A9Q9MFE3</accession>
<dbReference type="KEGG" id="daur:Daura_38505"/>
<dbReference type="Proteomes" id="UP001058003">
    <property type="component" value="Chromosome"/>
</dbReference>
<evidence type="ECO:0000313" key="2">
    <source>
        <dbReference type="Proteomes" id="UP001058003"/>
    </source>
</evidence>
<organism evidence="1 2">
    <name type="scientific">Dactylosporangium aurantiacum</name>
    <dbReference type="NCBI Taxonomy" id="35754"/>
    <lineage>
        <taxon>Bacteria</taxon>
        <taxon>Bacillati</taxon>
        <taxon>Actinomycetota</taxon>
        <taxon>Actinomycetes</taxon>
        <taxon>Micromonosporales</taxon>
        <taxon>Micromonosporaceae</taxon>
        <taxon>Dactylosporangium</taxon>
    </lineage>
</organism>